<dbReference type="Gene3D" id="3.30.565.10">
    <property type="entry name" value="Histidine kinase-like ATPase, C-terminal domain"/>
    <property type="match status" value="2"/>
</dbReference>
<dbReference type="GO" id="GO:0000819">
    <property type="term" value="P:sister chromatid segregation"/>
    <property type="evidence" value="ECO:0007669"/>
    <property type="project" value="TreeGrafter"/>
</dbReference>
<evidence type="ECO:0000256" key="3">
    <source>
        <dbReference type="ARBA" id="ARBA00001946"/>
    </source>
</evidence>
<dbReference type="Pfam" id="PF00521">
    <property type="entry name" value="DNA_topoisoIV"/>
    <property type="match status" value="1"/>
</dbReference>
<dbReference type="Gene3D" id="3.30.230.10">
    <property type="match status" value="1"/>
</dbReference>
<proteinExistence type="inferred from homology"/>
<comment type="similarity">
    <text evidence="4 12">Belongs to the type II topoisomerase family.</text>
</comment>
<dbReference type="EMBL" id="PKPP01022707">
    <property type="protein sequence ID" value="PWA34413.1"/>
    <property type="molecule type" value="Genomic_DNA"/>
</dbReference>
<dbReference type="Gene3D" id="3.90.199.10">
    <property type="entry name" value="Topoisomerase II, domain 5"/>
    <property type="match status" value="1"/>
</dbReference>
<dbReference type="PANTHER" id="PTHR10169:SF38">
    <property type="entry name" value="DNA TOPOISOMERASE 2"/>
    <property type="match status" value="1"/>
</dbReference>
<evidence type="ECO:0000256" key="2">
    <source>
        <dbReference type="ARBA" id="ARBA00001913"/>
    </source>
</evidence>
<dbReference type="SUPFAM" id="SSF54211">
    <property type="entry name" value="Ribosomal protein S5 domain 2-like"/>
    <property type="match status" value="1"/>
</dbReference>
<keyword evidence="5 12" id="KW-0547">Nucleotide-binding</keyword>
<dbReference type="GO" id="GO:0003918">
    <property type="term" value="F:DNA topoisomerase type II (double strand cut, ATP-hydrolyzing) activity"/>
    <property type="evidence" value="ECO:0007669"/>
    <property type="project" value="UniProtKB-UniRule"/>
</dbReference>
<dbReference type="InterPro" id="IPR013758">
    <property type="entry name" value="Topo_IIA_A/C_ab"/>
</dbReference>
<evidence type="ECO:0000256" key="8">
    <source>
        <dbReference type="ARBA" id="ARBA00023029"/>
    </source>
</evidence>
<keyword evidence="9 11" id="KW-0238">DNA-binding</keyword>
<keyword evidence="8 12" id="KW-0799">Topoisomerase</keyword>
<dbReference type="PROSITE" id="PS52040">
    <property type="entry name" value="TOPO_IIA"/>
    <property type="match status" value="1"/>
</dbReference>
<evidence type="ECO:0000256" key="4">
    <source>
        <dbReference type="ARBA" id="ARBA00011080"/>
    </source>
</evidence>
<comment type="cofactor">
    <cofactor evidence="3">
        <name>Mg(2+)</name>
        <dbReference type="ChEBI" id="CHEBI:18420"/>
    </cofactor>
</comment>
<dbReference type="InterPro" id="IPR014721">
    <property type="entry name" value="Ribsml_uS5_D2-typ_fold_subgr"/>
</dbReference>
<name>A0A2U1KCQ9_ARTAN</name>
<protein>
    <recommendedName>
        <fullName evidence="12">DNA topoisomerase 2</fullName>
        <ecNumber evidence="12">5.6.2.2</ecNumber>
    </recommendedName>
</protein>
<evidence type="ECO:0000313" key="15">
    <source>
        <dbReference type="Proteomes" id="UP000245207"/>
    </source>
</evidence>
<comment type="caution">
    <text evidence="11">Lacks conserved residue(s) required for the propagation of feature annotation.</text>
</comment>
<dbReference type="InterPro" id="IPR013759">
    <property type="entry name" value="Topo_IIA_B_C"/>
</dbReference>
<sequence length="603" mass="69707">MATPLQSTTPQNDCSVERHQQTLWIWKDEEMKNEKITFAPGLNRIFDELLVAVAVHKQKDCCVKSIKVAIDVSNTIISVWYNGIMRYDYRHWNDEDNNMFTTEFTIKVFQSGLLTTTVFTNNMTTAYTISEKCNSSEEWTMVSFKPDLAKYGMECLEDDTVSLMKTRVVDLAGCLGNRGEVELDGTRLPIKTFEDYVKLYPGTSTRIYEKVNDKWDICVCLSDGQFEQVSFLNYTPTMNGGSHVDCITSQITRHLQKIVIFEPNNIKSYLRVFVNALIDNHAFDSQTEENMMTTDKGIFGSTCELTHECPDYVLWAKITMENTEIRKIVKILGLQDGKVYENVEELRYGYLMIMADEDHDGTLIKGLLIYMLHSFWPSLLKVPHFLRSFITPDLMVSNKKATDVEWFYTMDEYATWQKKKGKEAKKYKIKYFKGLKTTEYEGAEYFGFHHHIQEFDGFDNEDHDAIELAFSKMKIEARMEWLQAPQAGTCTDSKEKSIRYHDFINKEFKQCLVADLRRSIPSMVDGLRCDQRKILLCAFKKPIIQEIQVAQFCYYVSKHSTYQPDDASLVGTIIGMAQNYVGSNNINLLQPIGQFGSRHMGYH</sequence>
<dbReference type="GO" id="GO:0000712">
    <property type="term" value="P:resolution of meiotic recombination intermediates"/>
    <property type="evidence" value="ECO:0007669"/>
    <property type="project" value="TreeGrafter"/>
</dbReference>
<dbReference type="AlphaFoldDB" id="A0A2U1KCQ9"/>
<dbReference type="InterPro" id="IPR013760">
    <property type="entry name" value="Topo_IIA-like_dom_sf"/>
</dbReference>
<comment type="cofactor">
    <cofactor evidence="2">
        <name>Ca(2+)</name>
        <dbReference type="ChEBI" id="CHEBI:29108"/>
    </cofactor>
</comment>
<comment type="subunit">
    <text evidence="12">Homodimer.</text>
</comment>
<dbReference type="InterPro" id="IPR001154">
    <property type="entry name" value="TopoII_euk"/>
</dbReference>
<dbReference type="InterPro" id="IPR002205">
    <property type="entry name" value="Topo_IIA_dom_A"/>
</dbReference>
<comment type="function">
    <text evidence="12">Control of topological states of DNA by transient breakage and subsequent rejoining of DNA strands. Topoisomerase II makes double-strand breaks.</text>
</comment>
<keyword evidence="10 12" id="KW-0413">Isomerase</keyword>
<dbReference type="OrthoDB" id="1731505at2759"/>
<dbReference type="GO" id="GO:0005524">
    <property type="term" value="F:ATP binding"/>
    <property type="evidence" value="ECO:0007669"/>
    <property type="project" value="UniProtKB-UniRule"/>
</dbReference>
<keyword evidence="7" id="KW-0460">Magnesium</keyword>
<dbReference type="InterPro" id="IPR013506">
    <property type="entry name" value="Topo_IIA_bsu_dom2"/>
</dbReference>
<evidence type="ECO:0000256" key="1">
    <source>
        <dbReference type="ARBA" id="ARBA00000185"/>
    </source>
</evidence>
<evidence type="ECO:0000313" key="14">
    <source>
        <dbReference type="EMBL" id="PWA34413.1"/>
    </source>
</evidence>
<evidence type="ECO:0000256" key="7">
    <source>
        <dbReference type="ARBA" id="ARBA00022842"/>
    </source>
</evidence>
<gene>
    <name evidence="14" type="ORF">CTI12_AA619350</name>
</gene>
<dbReference type="Gene3D" id="3.40.50.670">
    <property type="match status" value="2"/>
</dbReference>
<keyword evidence="6 12" id="KW-0067">ATP-binding</keyword>
<dbReference type="STRING" id="35608.A0A2U1KCQ9"/>
<dbReference type="EC" id="5.6.2.2" evidence="12"/>
<evidence type="ECO:0000259" key="13">
    <source>
        <dbReference type="PROSITE" id="PS52040"/>
    </source>
</evidence>
<dbReference type="FunFam" id="3.40.50.670:FF:000001">
    <property type="entry name" value="DNA topoisomerase 2"/>
    <property type="match status" value="1"/>
</dbReference>
<reference evidence="14 15" key="1">
    <citation type="journal article" date="2018" name="Mol. Plant">
        <title>The genome of Artemisia annua provides insight into the evolution of Asteraceae family and artemisinin biosynthesis.</title>
        <authorList>
            <person name="Shen Q."/>
            <person name="Zhang L."/>
            <person name="Liao Z."/>
            <person name="Wang S."/>
            <person name="Yan T."/>
            <person name="Shi P."/>
            <person name="Liu M."/>
            <person name="Fu X."/>
            <person name="Pan Q."/>
            <person name="Wang Y."/>
            <person name="Lv Z."/>
            <person name="Lu X."/>
            <person name="Zhang F."/>
            <person name="Jiang W."/>
            <person name="Ma Y."/>
            <person name="Chen M."/>
            <person name="Hao X."/>
            <person name="Li L."/>
            <person name="Tang Y."/>
            <person name="Lv G."/>
            <person name="Zhou Y."/>
            <person name="Sun X."/>
            <person name="Brodelius P.E."/>
            <person name="Rose J.K.C."/>
            <person name="Tang K."/>
        </authorList>
    </citation>
    <scope>NUCLEOTIDE SEQUENCE [LARGE SCALE GENOMIC DNA]</scope>
    <source>
        <strain evidence="15">cv. Huhao1</strain>
        <tissue evidence="14">Leaf</tissue>
    </source>
</reference>
<comment type="caution">
    <text evidence="14">The sequence shown here is derived from an EMBL/GenBank/DDBJ whole genome shotgun (WGS) entry which is preliminary data.</text>
</comment>
<dbReference type="GO" id="GO:0006265">
    <property type="term" value="P:DNA topological change"/>
    <property type="evidence" value="ECO:0007669"/>
    <property type="project" value="UniProtKB-UniRule"/>
</dbReference>
<evidence type="ECO:0000256" key="5">
    <source>
        <dbReference type="ARBA" id="ARBA00022741"/>
    </source>
</evidence>
<dbReference type="Pfam" id="PF16898">
    <property type="entry name" value="TOPRIM_C"/>
    <property type="match status" value="1"/>
</dbReference>
<dbReference type="InterPro" id="IPR050634">
    <property type="entry name" value="DNA_Topoisomerase_II"/>
</dbReference>
<dbReference type="SUPFAM" id="SSF56719">
    <property type="entry name" value="Type II DNA topoisomerase"/>
    <property type="match status" value="1"/>
</dbReference>
<dbReference type="GO" id="GO:0003677">
    <property type="term" value="F:DNA binding"/>
    <property type="evidence" value="ECO:0007669"/>
    <property type="project" value="UniProtKB-UniRule"/>
</dbReference>
<dbReference type="SUPFAM" id="SSF55874">
    <property type="entry name" value="ATPase domain of HSP90 chaperone/DNA topoisomerase II/histidine kinase"/>
    <property type="match status" value="1"/>
</dbReference>
<dbReference type="GO" id="GO:0005634">
    <property type="term" value="C:nucleus"/>
    <property type="evidence" value="ECO:0007669"/>
    <property type="project" value="TreeGrafter"/>
</dbReference>
<evidence type="ECO:0000256" key="9">
    <source>
        <dbReference type="ARBA" id="ARBA00023125"/>
    </source>
</evidence>
<evidence type="ECO:0000256" key="11">
    <source>
        <dbReference type="PROSITE-ProRule" id="PRU01384"/>
    </source>
</evidence>
<feature type="domain" description="Topo IIA-type catalytic" evidence="13">
    <location>
        <begin position="520"/>
        <end position="603"/>
    </location>
</feature>
<keyword evidence="15" id="KW-1185">Reference proteome</keyword>
<dbReference type="InterPro" id="IPR001241">
    <property type="entry name" value="Topo_IIA"/>
</dbReference>
<organism evidence="14 15">
    <name type="scientific">Artemisia annua</name>
    <name type="common">Sweet wormwood</name>
    <dbReference type="NCBI Taxonomy" id="35608"/>
    <lineage>
        <taxon>Eukaryota</taxon>
        <taxon>Viridiplantae</taxon>
        <taxon>Streptophyta</taxon>
        <taxon>Embryophyta</taxon>
        <taxon>Tracheophyta</taxon>
        <taxon>Spermatophyta</taxon>
        <taxon>Magnoliopsida</taxon>
        <taxon>eudicotyledons</taxon>
        <taxon>Gunneridae</taxon>
        <taxon>Pentapetalae</taxon>
        <taxon>asterids</taxon>
        <taxon>campanulids</taxon>
        <taxon>Asterales</taxon>
        <taxon>Asteraceae</taxon>
        <taxon>Asteroideae</taxon>
        <taxon>Anthemideae</taxon>
        <taxon>Artemisiinae</taxon>
        <taxon>Artemisia</taxon>
    </lineage>
</organism>
<evidence type="ECO:0000256" key="12">
    <source>
        <dbReference type="RuleBase" id="RU362094"/>
    </source>
</evidence>
<dbReference type="PRINTS" id="PR01158">
    <property type="entry name" value="TOPISMRASEII"/>
</dbReference>
<dbReference type="InterPro" id="IPR031660">
    <property type="entry name" value="TOPRIM_C"/>
</dbReference>
<evidence type="ECO:0000256" key="6">
    <source>
        <dbReference type="ARBA" id="ARBA00022840"/>
    </source>
</evidence>
<dbReference type="Proteomes" id="UP000245207">
    <property type="component" value="Unassembled WGS sequence"/>
</dbReference>
<dbReference type="PANTHER" id="PTHR10169">
    <property type="entry name" value="DNA TOPOISOMERASE/GYRASE"/>
    <property type="match status" value="1"/>
</dbReference>
<dbReference type="InterPro" id="IPR020568">
    <property type="entry name" value="Ribosomal_Su5_D2-typ_SF"/>
</dbReference>
<accession>A0A2U1KCQ9</accession>
<comment type="catalytic activity">
    <reaction evidence="1 12">
        <text>ATP-dependent breakage, passage and rejoining of double-stranded DNA.</text>
        <dbReference type="EC" id="5.6.2.2"/>
    </reaction>
</comment>
<evidence type="ECO:0000256" key="10">
    <source>
        <dbReference type="ARBA" id="ARBA00023235"/>
    </source>
</evidence>
<dbReference type="SMART" id="SM00433">
    <property type="entry name" value="TOP2c"/>
    <property type="match status" value="1"/>
</dbReference>
<dbReference type="InterPro" id="IPR036890">
    <property type="entry name" value="HATPase_C_sf"/>
</dbReference>
<dbReference type="Pfam" id="PF00204">
    <property type="entry name" value="DNA_gyraseB"/>
    <property type="match status" value="1"/>
</dbReference>